<reference evidence="7 9" key="2">
    <citation type="submission" date="2018-03" db="EMBL/GenBank/DDBJ databases">
        <authorList>
            <person name="Fogelqvist J."/>
        </authorList>
    </citation>
    <scope>NUCLEOTIDE SEQUENCE [LARGE SCALE GENOMIC DNA]</scope>
</reference>
<evidence type="ECO:0000256" key="5">
    <source>
        <dbReference type="SAM" id="Phobius"/>
    </source>
</evidence>
<feature type="transmembrane region" description="Helical" evidence="5">
    <location>
        <begin position="293"/>
        <end position="317"/>
    </location>
</feature>
<evidence type="ECO:0008006" key="10">
    <source>
        <dbReference type="Google" id="ProtNLM"/>
    </source>
</evidence>
<dbReference type="AlphaFoldDB" id="A0A0G4J4E1"/>
<dbReference type="InterPro" id="IPR003689">
    <property type="entry name" value="ZIP"/>
</dbReference>
<comment type="subcellular location">
    <subcellularLocation>
        <location evidence="1">Membrane</location>
        <topology evidence="1">Multi-pass membrane protein</topology>
    </subcellularLocation>
</comment>
<keyword evidence="7" id="KW-0496">Mitochondrion</keyword>
<feature type="transmembrane region" description="Helical" evidence="5">
    <location>
        <begin position="103"/>
        <end position="122"/>
    </location>
</feature>
<gene>
    <name evidence="6" type="ORF">PBRA_008966</name>
    <name evidence="7" type="ORF">PLBR_LOCUS2969</name>
</gene>
<keyword evidence="4 5" id="KW-0472">Membrane</keyword>
<accession>A0A0G4J4E1</accession>
<reference evidence="6 8" key="1">
    <citation type="submission" date="2015-02" db="EMBL/GenBank/DDBJ databases">
        <authorList>
            <person name="Chooi Y.-H."/>
        </authorList>
    </citation>
    <scope>NUCLEOTIDE SEQUENCE [LARGE SCALE GENOMIC DNA]</scope>
    <source>
        <strain evidence="6">E3</strain>
    </source>
</reference>
<dbReference type="Proteomes" id="UP000290189">
    <property type="component" value="Unassembled WGS sequence"/>
</dbReference>
<evidence type="ECO:0000313" key="9">
    <source>
        <dbReference type="Proteomes" id="UP000290189"/>
    </source>
</evidence>
<evidence type="ECO:0000313" key="6">
    <source>
        <dbReference type="EMBL" id="CEP02382.1"/>
    </source>
</evidence>
<feature type="transmembrane region" description="Helical" evidence="5">
    <location>
        <begin position="229"/>
        <end position="251"/>
    </location>
</feature>
<name>A0A0G4J4E1_PLABS</name>
<feature type="transmembrane region" description="Helical" evidence="5">
    <location>
        <begin position="199"/>
        <end position="222"/>
    </location>
</feature>
<dbReference type="EMBL" id="OVEO01000004">
    <property type="protein sequence ID" value="SPQ95754.1"/>
    <property type="molecule type" value="Genomic_DNA"/>
</dbReference>
<feature type="transmembrane region" description="Helical" evidence="5">
    <location>
        <begin position="15"/>
        <end position="37"/>
    </location>
</feature>
<dbReference type="PANTHER" id="PTHR11040:SF205">
    <property type="entry name" value="ZINC TRANSPORTER ZUPT"/>
    <property type="match status" value="1"/>
</dbReference>
<dbReference type="Pfam" id="PF02535">
    <property type="entry name" value="Zip"/>
    <property type="match status" value="1"/>
</dbReference>
<protein>
    <recommendedName>
        <fullName evidence="10">Zinc/iron permease</fullName>
    </recommendedName>
</protein>
<dbReference type="PANTHER" id="PTHR11040">
    <property type="entry name" value="ZINC/IRON TRANSPORTER"/>
    <property type="match status" value="1"/>
</dbReference>
<organism evidence="6 8">
    <name type="scientific">Plasmodiophora brassicae</name>
    <name type="common">Clubroot disease agent</name>
    <dbReference type="NCBI Taxonomy" id="37360"/>
    <lineage>
        <taxon>Eukaryota</taxon>
        <taxon>Sar</taxon>
        <taxon>Rhizaria</taxon>
        <taxon>Endomyxa</taxon>
        <taxon>Phytomyxea</taxon>
        <taxon>Plasmodiophorida</taxon>
        <taxon>Plasmodiophoridae</taxon>
        <taxon>Plasmodiophora</taxon>
    </lineage>
</organism>
<keyword evidence="2 5" id="KW-0812">Transmembrane</keyword>
<dbReference type="EMBL" id="CDSF01000126">
    <property type="protein sequence ID" value="CEP02382.1"/>
    <property type="molecule type" value="Genomic_DNA"/>
</dbReference>
<feature type="transmembrane region" description="Helical" evidence="5">
    <location>
        <begin position="166"/>
        <end position="187"/>
    </location>
</feature>
<evidence type="ECO:0000256" key="1">
    <source>
        <dbReference type="ARBA" id="ARBA00004141"/>
    </source>
</evidence>
<dbReference type="GO" id="GO:0016020">
    <property type="term" value="C:membrane"/>
    <property type="evidence" value="ECO:0007669"/>
    <property type="project" value="UniProtKB-SubCell"/>
</dbReference>
<dbReference type="OrthoDB" id="262547at2759"/>
<geneLocation type="mitochondrion" evidence="7"/>
<proteinExistence type="predicted"/>
<feature type="transmembrane region" description="Helical" evidence="5">
    <location>
        <begin position="65"/>
        <end position="83"/>
    </location>
</feature>
<evidence type="ECO:0000313" key="8">
    <source>
        <dbReference type="Proteomes" id="UP000039324"/>
    </source>
</evidence>
<keyword evidence="3 5" id="KW-1133">Transmembrane helix</keyword>
<evidence type="ECO:0000313" key="7">
    <source>
        <dbReference type="EMBL" id="SPQ95754.1"/>
    </source>
</evidence>
<dbReference type="GO" id="GO:0005385">
    <property type="term" value="F:zinc ion transmembrane transporter activity"/>
    <property type="evidence" value="ECO:0007669"/>
    <property type="project" value="TreeGrafter"/>
</dbReference>
<evidence type="ECO:0000256" key="2">
    <source>
        <dbReference type="ARBA" id="ARBA00022692"/>
    </source>
</evidence>
<feature type="transmembrane region" description="Helical" evidence="5">
    <location>
        <begin position="263"/>
        <end position="281"/>
    </location>
</feature>
<keyword evidence="8" id="KW-1185">Reference proteome</keyword>
<sequence length="319" mass="32700">MSDELATAGSPASPATAIGLSFAATAATVAGAAAPLLTDLVKRKLSPSGPAALHDPKSPVLSDRFFAFVYATAAGALIFGSLADVLPNAVTAWSSVESVGKSYAILTAFASFFMGVAAFLIMETALKALVPDFVCPCHRAEVVCACEPDSGCGCDREAARRKASRVSWMSLLAMTLHHIPEGLAFYITATSNLEHGAVIGIILLVHVFPEGLSVGGPAFVAFPTQPWRCLVHGLVAGLATPLGAVIGYLAFQSAAPDALALGLTYGAIAGMLVTLSVRGLLPQARMLDPKDSVASAGVFIGLSIVFFSLGLFSVAGFEG</sequence>
<evidence type="ECO:0000256" key="3">
    <source>
        <dbReference type="ARBA" id="ARBA00022989"/>
    </source>
</evidence>
<evidence type="ECO:0000256" key="4">
    <source>
        <dbReference type="ARBA" id="ARBA00023136"/>
    </source>
</evidence>
<dbReference type="Proteomes" id="UP000039324">
    <property type="component" value="Unassembled WGS sequence"/>
</dbReference>